<keyword evidence="1" id="KW-0732">Signal</keyword>
<gene>
    <name evidence="2" type="ORF">IAB19_02975</name>
</gene>
<feature type="non-terminal residue" evidence="2">
    <location>
        <position position="1"/>
    </location>
</feature>
<feature type="chain" id="PRO_5038592700" description="Heavy metal translocating P-type ATPase" evidence="1">
    <location>
        <begin position="24"/>
        <end position="49"/>
    </location>
</feature>
<feature type="signal peptide" evidence="1">
    <location>
        <begin position="1"/>
        <end position="23"/>
    </location>
</feature>
<dbReference type="EMBL" id="JADINH010000058">
    <property type="protein sequence ID" value="MBO8415327.1"/>
    <property type="molecule type" value="Genomic_DNA"/>
</dbReference>
<name>A0A9D9GNQ3_9GAMM</name>
<accession>A0A9D9GNQ3</accession>
<organism evidence="2 3">
    <name type="scientific">Candidatus Avisuccinivibrio stercorigallinarum</name>
    <dbReference type="NCBI Taxonomy" id="2840704"/>
    <lineage>
        <taxon>Bacteria</taxon>
        <taxon>Pseudomonadati</taxon>
        <taxon>Pseudomonadota</taxon>
        <taxon>Gammaproteobacteria</taxon>
        <taxon>Aeromonadales</taxon>
        <taxon>Succinivibrionaceae</taxon>
        <taxon>Succinivibrionaceae incertae sedis</taxon>
        <taxon>Candidatus Avisuccinivibrio</taxon>
    </lineage>
</organism>
<dbReference type="AlphaFoldDB" id="A0A9D9GNQ3"/>
<proteinExistence type="predicted"/>
<reference evidence="2" key="2">
    <citation type="journal article" date="2021" name="PeerJ">
        <title>Extensive microbial diversity within the chicken gut microbiome revealed by metagenomics and culture.</title>
        <authorList>
            <person name="Gilroy R."/>
            <person name="Ravi A."/>
            <person name="Getino M."/>
            <person name="Pursley I."/>
            <person name="Horton D.L."/>
            <person name="Alikhan N.F."/>
            <person name="Baker D."/>
            <person name="Gharbi K."/>
            <person name="Hall N."/>
            <person name="Watson M."/>
            <person name="Adriaenssens E.M."/>
            <person name="Foster-Nyarko E."/>
            <person name="Jarju S."/>
            <person name="Secka A."/>
            <person name="Antonio M."/>
            <person name="Oren A."/>
            <person name="Chaudhuri R.R."/>
            <person name="La Ragione R."/>
            <person name="Hildebrand F."/>
            <person name="Pallen M.J."/>
        </authorList>
    </citation>
    <scope>NUCLEOTIDE SEQUENCE</scope>
    <source>
        <strain evidence="2">17213</strain>
    </source>
</reference>
<evidence type="ECO:0000313" key="2">
    <source>
        <dbReference type="EMBL" id="MBO8415327.1"/>
    </source>
</evidence>
<dbReference type="Proteomes" id="UP000823631">
    <property type="component" value="Unassembled WGS sequence"/>
</dbReference>
<evidence type="ECO:0000313" key="3">
    <source>
        <dbReference type="Proteomes" id="UP000823631"/>
    </source>
</evidence>
<evidence type="ECO:0000256" key="1">
    <source>
        <dbReference type="SAM" id="SignalP"/>
    </source>
</evidence>
<reference evidence="2" key="1">
    <citation type="submission" date="2020-10" db="EMBL/GenBank/DDBJ databases">
        <authorList>
            <person name="Gilroy R."/>
        </authorList>
    </citation>
    <scope>NUCLEOTIDE SEQUENCE</scope>
    <source>
        <strain evidence="2">17213</strain>
    </source>
</reference>
<sequence>TVTIAVNTAAMMLGALGYISPLAATAVHNASTLGVVLNSSRVLFDKRIK</sequence>
<evidence type="ECO:0008006" key="4">
    <source>
        <dbReference type="Google" id="ProtNLM"/>
    </source>
</evidence>
<protein>
    <recommendedName>
        <fullName evidence="4">Heavy metal translocating P-type ATPase</fullName>
    </recommendedName>
</protein>
<comment type="caution">
    <text evidence="2">The sequence shown here is derived from an EMBL/GenBank/DDBJ whole genome shotgun (WGS) entry which is preliminary data.</text>
</comment>